<keyword evidence="2" id="KW-1133">Transmembrane helix</keyword>
<dbReference type="RefSeq" id="WP_258214943.1">
    <property type="nucleotide sequence ID" value="NZ_JANQBD010000014.1"/>
</dbReference>
<evidence type="ECO:0000256" key="2">
    <source>
        <dbReference type="SAM" id="Phobius"/>
    </source>
</evidence>
<feature type="transmembrane region" description="Helical" evidence="2">
    <location>
        <begin position="392"/>
        <end position="410"/>
    </location>
</feature>
<evidence type="ECO:0000256" key="1">
    <source>
        <dbReference type="ARBA" id="ARBA00004651"/>
    </source>
</evidence>
<reference evidence="3 4" key="1">
    <citation type="submission" date="2022-08" db="EMBL/GenBank/DDBJ databases">
        <title>Paenibacillus endoradicis sp. nov., Paenibacillus radicibacter sp. nov and Paenibacillus pararadicis sp. nov., three cold-adapted plant growth-promoting bacteria isolated from root of Larix gmelinii in Great Khingan.</title>
        <authorList>
            <person name="Xue H."/>
        </authorList>
    </citation>
    <scope>NUCLEOTIDE SEQUENCE [LARGE SCALE GENOMIC DNA]</scope>
    <source>
        <strain evidence="3 4">N5-1-1-5</strain>
    </source>
</reference>
<keyword evidence="2" id="KW-0812">Transmembrane</keyword>
<dbReference type="PANTHER" id="PTHR23526">
    <property type="entry name" value="INTEGRAL MEMBRANE TRANSPORT PROTEIN-RELATED"/>
    <property type="match status" value="1"/>
</dbReference>
<feature type="transmembrane region" description="Helical" evidence="2">
    <location>
        <begin position="367"/>
        <end position="386"/>
    </location>
</feature>
<feature type="transmembrane region" description="Helical" evidence="2">
    <location>
        <begin position="34"/>
        <end position="56"/>
    </location>
</feature>
<dbReference type="InterPro" id="IPR052528">
    <property type="entry name" value="Sugar_transport-like"/>
</dbReference>
<feature type="transmembrane region" description="Helical" evidence="2">
    <location>
        <begin position="156"/>
        <end position="178"/>
    </location>
</feature>
<comment type="caution">
    <text evidence="3">The sequence shown here is derived from an EMBL/GenBank/DDBJ whole genome shotgun (WGS) entry which is preliminary data.</text>
</comment>
<keyword evidence="4" id="KW-1185">Reference proteome</keyword>
<proteinExistence type="predicted"/>
<feature type="transmembrane region" description="Helical" evidence="2">
    <location>
        <begin position="298"/>
        <end position="317"/>
    </location>
</feature>
<dbReference type="InterPro" id="IPR036259">
    <property type="entry name" value="MFS_trans_sf"/>
</dbReference>
<feature type="transmembrane region" description="Helical" evidence="2">
    <location>
        <begin position="237"/>
        <end position="261"/>
    </location>
</feature>
<feature type="transmembrane region" description="Helical" evidence="2">
    <location>
        <begin position="94"/>
        <end position="114"/>
    </location>
</feature>
<protein>
    <submittedName>
        <fullName evidence="3">MFS transporter</fullName>
    </submittedName>
</protein>
<feature type="transmembrane region" description="Helical" evidence="2">
    <location>
        <begin position="267"/>
        <end position="286"/>
    </location>
</feature>
<comment type="subcellular location">
    <subcellularLocation>
        <location evidence="1">Cell membrane</location>
        <topology evidence="1">Multi-pass membrane protein</topology>
    </subcellularLocation>
</comment>
<keyword evidence="2" id="KW-0472">Membrane</keyword>
<sequence>MATRLATSFREWLEARKHAVSEDKKLSKEAVVSLFIHFCFQFGASMSSVFLTLYLWRLTHSLWINGMYYVVTYAATPLAFALGGWLIKRKDRMFTYRFGIALIALFYLVVVFAQERVVDYYVLFAVFGGLASSFYWVGYLTLMYDVSTEQNRIRYLATNMIIFTLAGLIGPALAGFIIRQNDGLQGYTFVFSVAFFMFLLATIGSFKIKSKLSHHKAYYLKFTGLLMRKNKIWTGSLFGFSVLGMLQGIMLFLPTILLFQIVGREDLVGYLGVMYASVSIGTGLFISKYGREDLAKLFLLISTVGFIAGTLLIVWSLSLLTVILFMIIYSICAPLQGNTMTTHYFRLISMMPLKGQLRVESVVVREIFVNCGRVIAILILIGLSRYVGEETLPWVVFGAAIVQINLVWLLRSNEAKEAKEPKESAAPGKKLNM</sequence>
<feature type="transmembrane region" description="Helical" evidence="2">
    <location>
        <begin position="323"/>
        <end position="346"/>
    </location>
</feature>
<dbReference type="Proteomes" id="UP001300012">
    <property type="component" value="Unassembled WGS sequence"/>
</dbReference>
<dbReference type="InterPro" id="IPR011701">
    <property type="entry name" value="MFS"/>
</dbReference>
<gene>
    <name evidence="3" type="ORF">NV381_19480</name>
</gene>
<organism evidence="3 4">
    <name type="scientific">Paenibacillus radicis</name>
    <name type="common">ex Xue et al. 2023</name>
    <dbReference type="NCBI Taxonomy" id="2972489"/>
    <lineage>
        <taxon>Bacteria</taxon>
        <taxon>Bacillati</taxon>
        <taxon>Bacillota</taxon>
        <taxon>Bacilli</taxon>
        <taxon>Bacillales</taxon>
        <taxon>Paenibacillaceae</taxon>
        <taxon>Paenibacillus</taxon>
    </lineage>
</organism>
<accession>A0ABT1YJL0</accession>
<dbReference type="SUPFAM" id="SSF103473">
    <property type="entry name" value="MFS general substrate transporter"/>
    <property type="match status" value="1"/>
</dbReference>
<evidence type="ECO:0000313" key="3">
    <source>
        <dbReference type="EMBL" id="MCR8633366.1"/>
    </source>
</evidence>
<dbReference type="EMBL" id="JANQBD010000014">
    <property type="protein sequence ID" value="MCR8633366.1"/>
    <property type="molecule type" value="Genomic_DNA"/>
</dbReference>
<evidence type="ECO:0000313" key="4">
    <source>
        <dbReference type="Proteomes" id="UP001300012"/>
    </source>
</evidence>
<feature type="transmembrane region" description="Helical" evidence="2">
    <location>
        <begin position="184"/>
        <end position="206"/>
    </location>
</feature>
<dbReference type="Pfam" id="PF07690">
    <property type="entry name" value="MFS_1"/>
    <property type="match status" value="1"/>
</dbReference>
<feature type="transmembrane region" description="Helical" evidence="2">
    <location>
        <begin position="68"/>
        <end position="87"/>
    </location>
</feature>
<name>A0ABT1YJL0_9BACL</name>
<dbReference type="Gene3D" id="1.20.1250.20">
    <property type="entry name" value="MFS general substrate transporter like domains"/>
    <property type="match status" value="1"/>
</dbReference>
<feature type="transmembrane region" description="Helical" evidence="2">
    <location>
        <begin position="120"/>
        <end position="144"/>
    </location>
</feature>
<dbReference type="PANTHER" id="PTHR23526:SF2">
    <property type="entry name" value="MAJOR FACILITATOR SUPERFAMILY (MFS) PROFILE DOMAIN-CONTAINING PROTEIN"/>
    <property type="match status" value="1"/>
</dbReference>